<dbReference type="HOGENOM" id="CLU_3017848_0_0_1"/>
<evidence type="ECO:0000313" key="2">
    <source>
        <dbReference type="Proteomes" id="UP000004995"/>
    </source>
</evidence>
<protein>
    <submittedName>
        <fullName evidence="1">Uncharacterized protein</fullName>
    </submittedName>
</protein>
<dbReference type="EnsemblPlants" id="KQL12831">
    <property type="protein sequence ID" value="KQL12831"/>
    <property type="gene ID" value="SETIT_023977mg"/>
</dbReference>
<proteinExistence type="predicted"/>
<reference evidence="2" key="1">
    <citation type="journal article" date="2012" name="Nat. Biotechnol.">
        <title>Reference genome sequence of the model plant Setaria.</title>
        <authorList>
            <person name="Bennetzen J.L."/>
            <person name="Schmutz J."/>
            <person name="Wang H."/>
            <person name="Percifield R."/>
            <person name="Hawkins J."/>
            <person name="Pontaroli A.C."/>
            <person name="Estep M."/>
            <person name="Feng L."/>
            <person name="Vaughn J.N."/>
            <person name="Grimwood J."/>
            <person name="Jenkins J."/>
            <person name="Barry K."/>
            <person name="Lindquist E."/>
            <person name="Hellsten U."/>
            <person name="Deshpande S."/>
            <person name="Wang X."/>
            <person name="Wu X."/>
            <person name="Mitros T."/>
            <person name="Triplett J."/>
            <person name="Yang X."/>
            <person name="Ye C.Y."/>
            <person name="Mauro-Herrera M."/>
            <person name="Wang L."/>
            <person name="Li P."/>
            <person name="Sharma M."/>
            <person name="Sharma R."/>
            <person name="Ronald P.C."/>
            <person name="Panaud O."/>
            <person name="Kellogg E.A."/>
            <person name="Brutnell T.P."/>
            <person name="Doust A.N."/>
            <person name="Tuskan G.A."/>
            <person name="Rokhsar D."/>
            <person name="Devos K.M."/>
        </authorList>
    </citation>
    <scope>NUCLEOTIDE SEQUENCE [LARGE SCALE GENOMIC DNA]</scope>
    <source>
        <strain evidence="2">cv. Yugu1</strain>
    </source>
</reference>
<evidence type="ECO:0000313" key="1">
    <source>
        <dbReference type="EnsemblPlants" id="KQL12831"/>
    </source>
</evidence>
<organism evidence="1 2">
    <name type="scientific">Setaria italica</name>
    <name type="common">Foxtail millet</name>
    <name type="synonym">Panicum italicum</name>
    <dbReference type="NCBI Taxonomy" id="4555"/>
    <lineage>
        <taxon>Eukaryota</taxon>
        <taxon>Viridiplantae</taxon>
        <taxon>Streptophyta</taxon>
        <taxon>Embryophyta</taxon>
        <taxon>Tracheophyta</taxon>
        <taxon>Spermatophyta</taxon>
        <taxon>Magnoliopsida</taxon>
        <taxon>Liliopsida</taxon>
        <taxon>Poales</taxon>
        <taxon>Poaceae</taxon>
        <taxon>PACMAD clade</taxon>
        <taxon>Panicoideae</taxon>
        <taxon>Panicodae</taxon>
        <taxon>Paniceae</taxon>
        <taxon>Cenchrinae</taxon>
        <taxon>Setaria</taxon>
    </lineage>
</organism>
<dbReference type="Proteomes" id="UP000004995">
    <property type="component" value="Unassembled WGS sequence"/>
</dbReference>
<dbReference type="EMBL" id="AGNK02001403">
    <property type="status" value="NOT_ANNOTATED_CDS"/>
    <property type="molecule type" value="Genomic_DNA"/>
</dbReference>
<dbReference type="AlphaFoldDB" id="K3ZBQ6"/>
<keyword evidence="2" id="KW-1185">Reference proteome</keyword>
<sequence>MAIVSVYHRQCKQRPKALLPSYFRSMQALNKQGTCYLSIDFFFCSVSSQIQLMPLY</sequence>
<name>K3ZBQ6_SETIT</name>
<accession>K3ZBQ6</accession>
<dbReference type="Gramene" id="KQL12831">
    <property type="protein sequence ID" value="KQL12831"/>
    <property type="gene ID" value="SETIT_023977mg"/>
</dbReference>
<reference evidence="1" key="2">
    <citation type="submission" date="2018-08" db="UniProtKB">
        <authorList>
            <consortium name="EnsemblPlants"/>
        </authorList>
    </citation>
    <scope>IDENTIFICATION</scope>
    <source>
        <strain evidence="1">Yugu1</strain>
    </source>
</reference>
<dbReference type="InParanoid" id="K3ZBQ6"/>